<dbReference type="PROSITE" id="PS51257">
    <property type="entry name" value="PROKAR_LIPOPROTEIN"/>
    <property type="match status" value="1"/>
</dbReference>
<comment type="caution">
    <text evidence="1">The sequence shown here is derived from an EMBL/GenBank/DDBJ whole genome shotgun (WGS) entry which is preliminary data.</text>
</comment>
<reference evidence="1 2" key="1">
    <citation type="journal article" date="2015" name="BMC Genomics">
        <title>Genome mining reveals unlocked bioactive potential of marine Gram-negative bacteria.</title>
        <authorList>
            <person name="Machado H."/>
            <person name="Sonnenschein E.C."/>
            <person name="Melchiorsen J."/>
            <person name="Gram L."/>
        </authorList>
    </citation>
    <scope>NUCLEOTIDE SEQUENCE [LARGE SCALE GENOMIC DNA]</scope>
    <source>
        <strain evidence="1 2">S2471</strain>
    </source>
</reference>
<keyword evidence="1" id="KW-0449">Lipoprotein</keyword>
<protein>
    <submittedName>
        <fullName evidence="1">Lipoprotein</fullName>
    </submittedName>
</protein>
<dbReference type="OrthoDB" id="6307284at2"/>
<dbReference type="EMBL" id="JXYA01000028">
    <property type="protein sequence ID" value="KJZ08125.1"/>
    <property type="molecule type" value="Genomic_DNA"/>
</dbReference>
<evidence type="ECO:0000313" key="2">
    <source>
        <dbReference type="Proteomes" id="UP000033452"/>
    </source>
</evidence>
<accession>A0A0F4QLH7</accession>
<dbReference type="Proteomes" id="UP000033452">
    <property type="component" value="Unassembled WGS sequence"/>
</dbReference>
<gene>
    <name evidence="1" type="ORF">TW77_13380</name>
</gene>
<keyword evidence="2" id="KW-1185">Reference proteome</keyword>
<sequence>MKRFLFCGIGLVALTGCDFLGDSKAQIEQQYLANNQELEQVIEDIRAHGLTAMSQSAEAGTLAGCVVKQLNGDPMGAMIEVEGALQDSANLADLMDTITGLADQELSLESLPDLLQAGADTMSYLKTLLANYELAELQQQVQTLLEQGQSKSEDIGTHLRSLVEQCQ</sequence>
<dbReference type="AlphaFoldDB" id="A0A0F4QLH7"/>
<dbReference type="RefSeq" id="WP_046005492.1">
    <property type="nucleotide sequence ID" value="NZ_JXYA01000028.1"/>
</dbReference>
<proteinExistence type="predicted"/>
<organism evidence="1 2">
    <name type="scientific">Pseudoalteromonas rubra</name>
    <dbReference type="NCBI Taxonomy" id="43658"/>
    <lineage>
        <taxon>Bacteria</taxon>
        <taxon>Pseudomonadati</taxon>
        <taxon>Pseudomonadota</taxon>
        <taxon>Gammaproteobacteria</taxon>
        <taxon>Alteromonadales</taxon>
        <taxon>Pseudoalteromonadaceae</taxon>
        <taxon>Pseudoalteromonas</taxon>
    </lineage>
</organism>
<dbReference type="PATRIC" id="fig|43658.5.peg.2826"/>
<evidence type="ECO:0000313" key="1">
    <source>
        <dbReference type="EMBL" id="KJZ08125.1"/>
    </source>
</evidence>
<name>A0A0F4QLH7_9GAMM</name>